<sequence>MGWLKSWRRTSFYKVILLLLPPPFFKAGDTAFSSSSLFSCGIFFPLHLLSILRSALSVRVHSLILLCA</sequence>
<comment type="caution">
    <text evidence="1">The sequence shown here is derived from an EMBL/GenBank/DDBJ whole genome shotgun (WGS) entry which is preliminary data.</text>
</comment>
<gene>
    <name evidence="1" type="ORF">C1H46_008129</name>
</gene>
<proteinExistence type="predicted"/>
<evidence type="ECO:0000313" key="2">
    <source>
        <dbReference type="Proteomes" id="UP000315295"/>
    </source>
</evidence>
<dbReference type="EMBL" id="VIEB01000107">
    <property type="protein sequence ID" value="TQE06280.1"/>
    <property type="molecule type" value="Genomic_DNA"/>
</dbReference>
<accession>A0A540N725</accession>
<evidence type="ECO:0000313" key="1">
    <source>
        <dbReference type="EMBL" id="TQE06280.1"/>
    </source>
</evidence>
<dbReference type="AlphaFoldDB" id="A0A540N725"/>
<reference evidence="1 2" key="1">
    <citation type="journal article" date="2019" name="G3 (Bethesda)">
        <title>Sequencing of a Wild Apple (Malus baccata) Genome Unravels the Differences Between Cultivated and Wild Apple Species Regarding Disease Resistance and Cold Tolerance.</title>
        <authorList>
            <person name="Chen X."/>
        </authorList>
    </citation>
    <scope>NUCLEOTIDE SEQUENCE [LARGE SCALE GENOMIC DNA]</scope>
    <source>
        <strain evidence="2">cv. Shandingzi</strain>
        <tissue evidence="1">Leaves</tissue>
    </source>
</reference>
<name>A0A540N725_MALBA</name>
<keyword evidence="2" id="KW-1185">Reference proteome</keyword>
<dbReference type="Proteomes" id="UP000315295">
    <property type="component" value="Unassembled WGS sequence"/>
</dbReference>
<protein>
    <submittedName>
        <fullName evidence="1">Uncharacterized protein</fullName>
    </submittedName>
</protein>
<organism evidence="1 2">
    <name type="scientific">Malus baccata</name>
    <name type="common">Siberian crab apple</name>
    <name type="synonym">Pyrus baccata</name>
    <dbReference type="NCBI Taxonomy" id="106549"/>
    <lineage>
        <taxon>Eukaryota</taxon>
        <taxon>Viridiplantae</taxon>
        <taxon>Streptophyta</taxon>
        <taxon>Embryophyta</taxon>
        <taxon>Tracheophyta</taxon>
        <taxon>Spermatophyta</taxon>
        <taxon>Magnoliopsida</taxon>
        <taxon>eudicotyledons</taxon>
        <taxon>Gunneridae</taxon>
        <taxon>Pentapetalae</taxon>
        <taxon>rosids</taxon>
        <taxon>fabids</taxon>
        <taxon>Rosales</taxon>
        <taxon>Rosaceae</taxon>
        <taxon>Amygdaloideae</taxon>
        <taxon>Maleae</taxon>
        <taxon>Malus</taxon>
    </lineage>
</organism>